<dbReference type="GO" id="GO:0016020">
    <property type="term" value="C:membrane"/>
    <property type="evidence" value="ECO:0007669"/>
    <property type="project" value="UniProtKB-SubCell"/>
</dbReference>
<feature type="transmembrane region" description="Helical" evidence="5">
    <location>
        <begin position="236"/>
        <end position="259"/>
    </location>
</feature>
<feature type="transmembrane region" description="Helical" evidence="5">
    <location>
        <begin position="50"/>
        <end position="74"/>
    </location>
</feature>
<dbReference type="Gene3D" id="1.20.1740.10">
    <property type="entry name" value="Amino acid/polyamine transporter I"/>
    <property type="match status" value="1"/>
</dbReference>
<dbReference type="PANTHER" id="PTHR11785:SF512">
    <property type="entry name" value="SOBREMESA, ISOFORM B"/>
    <property type="match status" value="1"/>
</dbReference>
<evidence type="ECO:0000256" key="4">
    <source>
        <dbReference type="ARBA" id="ARBA00023136"/>
    </source>
</evidence>
<feature type="transmembrane region" description="Helical" evidence="5">
    <location>
        <begin position="279"/>
        <end position="300"/>
    </location>
</feature>
<keyword evidence="3 5" id="KW-1133">Transmembrane helix</keyword>
<feature type="transmembrane region" description="Helical" evidence="5">
    <location>
        <begin position="202"/>
        <end position="224"/>
    </location>
</feature>
<protein>
    <submittedName>
        <fullName evidence="6">APC family amino acid-polyamine-organocation transporter</fullName>
    </submittedName>
</protein>
<dbReference type="GO" id="GO:0015179">
    <property type="term" value="F:L-amino acid transmembrane transporter activity"/>
    <property type="evidence" value="ECO:0007669"/>
    <property type="project" value="TreeGrafter"/>
</dbReference>
<organism evidence="6 7">
    <name type="scientific">Limosilactobacillus mucosae DSM 13345</name>
    <dbReference type="NCBI Taxonomy" id="1423771"/>
    <lineage>
        <taxon>Bacteria</taxon>
        <taxon>Bacillati</taxon>
        <taxon>Bacillota</taxon>
        <taxon>Bacilli</taxon>
        <taxon>Lactobacillales</taxon>
        <taxon>Lactobacillaceae</taxon>
        <taxon>Limosilactobacillus</taxon>
    </lineage>
</organism>
<dbReference type="InterPro" id="IPR002293">
    <property type="entry name" value="AA/rel_permease1"/>
</dbReference>
<feature type="transmembrane region" description="Helical" evidence="5">
    <location>
        <begin position="20"/>
        <end position="38"/>
    </location>
</feature>
<reference evidence="6 7" key="1">
    <citation type="journal article" date="2015" name="Genome Announc.">
        <title>Expanding the biotechnology potential of lactobacilli through comparative genomics of 213 strains and associated genera.</title>
        <authorList>
            <person name="Sun Z."/>
            <person name="Harris H.M."/>
            <person name="McCann A."/>
            <person name="Guo C."/>
            <person name="Argimon S."/>
            <person name="Zhang W."/>
            <person name="Yang X."/>
            <person name="Jeffery I.B."/>
            <person name="Cooney J.C."/>
            <person name="Kagawa T.F."/>
            <person name="Liu W."/>
            <person name="Song Y."/>
            <person name="Salvetti E."/>
            <person name="Wrobel A."/>
            <person name="Rasinkangas P."/>
            <person name="Parkhill J."/>
            <person name="Rea M.C."/>
            <person name="O'Sullivan O."/>
            <person name="Ritari J."/>
            <person name="Douillard F.P."/>
            <person name="Paul Ross R."/>
            <person name="Yang R."/>
            <person name="Briner A.E."/>
            <person name="Felis G.E."/>
            <person name="de Vos W.M."/>
            <person name="Barrangou R."/>
            <person name="Klaenhammer T.R."/>
            <person name="Caufield P.W."/>
            <person name="Cui Y."/>
            <person name="Zhang H."/>
            <person name="O'Toole P.W."/>
        </authorList>
    </citation>
    <scope>NUCLEOTIDE SEQUENCE [LARGE SCALE GENOMIC DNA]</scope>
    <source>
        <strain evidence="6 7">DSM 13345</strain>
    </source>
</reference>
<gene>
    <name evidence="6" type="ORF">FC47_GL000039</name>
</gene>
<sequence length="448" mass="48508">MEDFYMEKQPQIELKRSLGFGSALSIVIGTIIGSGIFFKQGSVLDSAGSSTMAILAWVLGGIITLTAGLTIAEIGSQMPYTGGLYVYIENLYGRIWGFLAGWMQIIVYGPAIIASVAGFMSILMANLFGLSSAWRIPLAVITILAIGAMNMLENRVGAAFSVITTIAKMIPIAAIIIFGLFWGHQHAFGQTLSQVHQSAGNFGVAILATLFGYDGWILIANLGGEMKNPQKLLPKAIILGISAVLLIYTLITIGVLRFLPVQTIHRLGENTTAYLAVKAFGTIGGKLLSIGIIISMMGTINGKMLTFPRIVYAMAKRRDIPFSRALSYLTPKGKSPVVATLFIILLATIMMLFFDPDHLSDLCVFTVYCFYILAFFGIFILRKTNEAPRPFSTPLYPWIPIIAIAGGIFVLISEIINDPAGVMLFAGVVVIGLPVFWIVKKLDQSAND</sequence>
<dbReference type="PANTHER" id="PTHR11785">
    <property type="entry name" value="AMINO ACID TRANSPORTER"/>
    <property type="match status" value="1"/>
</dbReference>
<name>A0A0R1PC42_LIMMU</name>
<evidence type="ECO:0000256" key="1">
    <source>
        <dbReference type="ARBA" id="ARBA00004141"/>
    </source>
</evidence>
<dbReference type="PIRSF" id="PIRSF006060">
    <property type="entry name" value="AA_transporter"/>
    <property type="match status" value="1"/>
</dbReference>
<dbReference type="AlphaFoldDB" id="A0A0R1PC42"/>
<accession>A0A0R1PC42</accession>
<feature type="transmembrane region" description="Helical" evidence="5">
    <location>
        <begin position="336"/>
        <end position="353"/>
    </location>
</feature>
<dbReference type="InterPro" id="IPR050598">
    <property type="entry name" value="AminoAcid_Transporter"/>
</dbReference>
<feature type="transmembrane region" description="Helical" evidence="5">
    <location>
        <begin position="134"/>
        <end position="152"/>
    </location>
</feature>
<comment type="caution">
    <text evidence="6">The sequence shown here is derived from an EMBL/GenBank/DDBJ whole genome shotgun (WGS) entry which is preliminary data.</text>
</comment>
<evidence type="ECO:0000256" key="5">
    <source>
        <dbReference type="SAM" id="Phobius"/>
    </source>
</evidence>
<dbReference type="Pfam" id="PF13520">
    <property type="entry name" value="AA_permease_2"/>
    <property type="match status" value="1"/>
</dbReference>
<proteinExistence type="predicted"/>
<feature type="transmembrane region" description="Helical" evidence="5">
    <location>
        <begin position="159"/>
        <end position="182"/>
    </location>
</feature>
<evidence type="ECO:0000313" key="6">
    <source>
        <dbReference type="EMBL" id="KRL27525.1"/>
    </source>
</evidence>
<feature type="transmembrane region" description="Helical" evidence="5">
    <location>
        <begin position="422"/>
        <end position="439"/>
    </location>
</feature>
<evidence type="ECO:0000256" key="2">
    <source>
        <dbReference type="ARBA" id="ARBA00022692"/>
    </source>
</evidence>
<dbReference type="PATRIC" id="fig|1423771.3.peg.39"/>
<evidence type="ECO:0000256" key="3">
    <source>
        <dbReference type="ARBA" id="ARBA00022989"/>
    </source>
</evidence>
<feature type="transmembrane region" description="Helical" evidence="5">
    <location>
        <begin position="95"/>
        <end position="128"/>
    </location>
</feature>
<dbReference type="Proteomes" id="UP000050901">
    <property type="component" value="Unassembled WGS sequence"/>
</dbReference>
<dbReference type="EMBL" id="AZEQ01000001">
    <property type="protein sequence ID" value="KRL27525.1"/>
    <property type="molecule type" value="Genomic_DNA"/>
</dbReference>
<comment type="subcellular location">
    <subcellularLocation>
        <location evidence="1">Membrane</location>
        <topology evidence="1">Multi-pass membrane protein</topology>
    </subcellularLocation>
</comment>
<feature type="transmembrane region" description="Helical" evidence="5">
    <location>
        <begin position="359"/>
        <end position="381"/>
    </location>
</feature>
<keyword evidence="4 5" id="KW-0472">Membrane</keyword>
<feature type="transmembrane region" description="Helical" evidence="5">
    <location>
        <begin position="393"/>
        <end position="416"/>
    </location>
</feature>
<evidence type="ECO:0000313" key="7">
    <source>
        <dbReference type="Proteomes" id="UP000050901"/>
    </source>
</evidence>
<keyword evidence="2 5" id="KW-0812">Transmembrane</keyword>